<keyword evidence="1" id="KW-0378">Hydrolase</keyword>
<accession>A0A1I1EMH8</accession>
<dbReference type="RefSeq" id="WP_229408437.1">
    <property type="nucleotide sequence ID" value="NZ_FOLD01000002.1"/>
</dbReference>
<dbReference type="Pfam" id="PF20434">
    <property type="entry name" value="BD-FAE"/>
    <property type="match status" value="1"/>
</dbReference>
<dbReference type="STRING" id="1164594.SAMN05216204_102176"/>
<feature type="signal peptide" evidence="2">
    <location>
        <begin position="1"/>
        <end position="22"/>
    </location>
</feature>
<dbReference type="Gene3D" id="3.40.50.1820">
    <property type="entry name" value="alpha/beta hydrolase"/>
    <property type="match status" value="1"/>
</dbReference>
<dbReference type="SUPFAM" id="SSF53474">
    <property type="entry name" value="alpha/beta-Hydrolases"/>
    <property type="match status" value="1"/>
</dbReference>
<dbReference type="GO" id="GO:0016787">
    <property type="term" value="F:hydrolase activity"/>
    <property type="evidence" value="ECO:0007669"/>
    <property type="project" value="UniProtKB-KW"/>
</dbReference>
<dbReference type="InterPro" id="IPR050300">
    <property type="entry name" value="GDXG_lipolytic_enzyme"/>
</dbReference>
<evidence type="ECO:0000259" key="3">
    <source>
        <dbReference type="Pfam" id="PF20434"/>
    </source>
</evidence>
<organism evidence="4 5">
    <name type="scientific">Massilia yuzhufengensis</name>
    <dbReference type="NCBI Taxonomy" id="1164594"/>
    <lineage>
        <taxon>Bacteria</taxon>
        <taxon>Pseudomonadati</taxon>
        <taxon>Pseudomonadota</taxon>
        <taxon>Betaproteobacteria</taxon>
        <taxon>Burkholderiales</taxon>
        <taxon>Oxalobacteraceae</taxon>
        <taxon>Telluria group</taxon>
        <taxon>Massilia</taxon>
    </lineage>
</organism>
<feature type="chain" id="PRO_5011749944" evidence="2">
    <location>
        <begin position="23"/>
        <end position="304"/>
    </location>
</feature>
<evidence type="ECO:0000256" key="1">
    <source>
        <dbReference type="ARBA" id="ARBA00022801"/>
    </source>
</evidence>
<keyword evidence="2" id="KW-0732">Signal</keyword>
<feature type="domain" description="BD-FAE-like" evidence="3">
    <location>
        <begin position="59"/>
        <end position="230"/>
    </location>
</feature>
<protein>
    <submittedName>
        <fullName evidence="4">Acetyl esterase/lipase</fullName>
    </submittedName>
</protein>
<dbReference type="InterPro" id="IPR029058">
    <property type="entry name" value="AB_hydrolase_fold"/>
</dbReference>
<evidence type="ECO:0000256" key="2">
    <source>
        <dbReference type="SAM" id="SignalP"/>
    </source>
</evidence>
<gene>
    <name evidence="4" type="ORF">SAMN05216204_102176</name>
</gene>
<keyword evidence="5" id="KW-1185">Reference proteome</keyword>
<name>A0A1I1EMH8_9BURK</name>
<reference evidence="5" key="1">
    <citation type="submission" date="2016-10" db="EMBL/GenBank/DDBJ databases">
        <authorList>
            <person name="Varghese N."/>
            <person name="Submissions S."/>
        </authorList>
    </citation>
    <scope>NUCLEOTIDE SEQUENCE [LARGE SCALE GENOMIC DNA]</scope>
    <source>
        <strain evidence="5">CGMCC 1.12041</strain>
    </source>
</reference>
<dbReference type="AlphaFoldDB" id="A0A1I1EMH8"/>
<proteinExistence type="predicted"/>
<dbReference type="EMBL" id="FOLD01000002">
    <property type="protein sequence ID" value="SFB88295.1"/>
    <property type="molecule type" value="Genomic_DNA"/>
</dbReference>
<dbReference type="InterPro" id="IPR049492">
    <property type="entry name" value="BD-FAE-like_dom"/>
</dbReference>
<evidence type="ECO:0000313" key="4">
    <source>
        <dbReference type="EMBL" id="SFB88295.1"/>
    </source>
</evidence>
<dbReference type="Proteomes" id="UP000198639">
    <property type="component" value="Unassembled WGS sequence"/>
</dbReference>
<dbReference type="PANTHER" id="PTHR48081">
    <property type="entry name" value="AB HYDROLASE SUPERFAMILY PROTEIN C4A8.06C"/>
    <property type="match status" value="1"/>
</dbReference>
<evidence type="ECO:0000313" key="5">
    <source>
        <dbReference type="Proteomes" id="UP000198639"/>
    </source>
</evidence>
<sequence length="304" mass="31715">MTLRPLFRPFLLAALLAGSVHAAPPTKPMKLDDYLALSGPAPSARLPYGDAPSQFAELFLPAGSGPFPVAVLVHGGCWTSKFGGITQLRNMAGALTARGIAVWNVEYRRSDEPGGGYPGTYQDMHAALELLAAQSGLHRLDTGRLVAVGHSAGGQLVQWMAGRGRIAPGSPLYRKELLPVRAVVSLGGLADLRNEAALIKSSCGRDTAELAGLPSPGRPDVFADTNAAELMPNGSRTWLVTGELDTISPPRVAHDYAARARKAGDAAEVVILAGASHYDEVAATSASWPEVLAVIEGALGMGKP</sequence>